<dbReference type="InParanoid" id="Q8F2X1"/>
<keyword evidence="2" id="KW-1185">Reference proteome</keyword>
<evidence type="ECO:0000313" key="1">
    <source>
        <dbReference type="EMBL" id="AAN49841.1"/>
    </source>
</evidence>
<dbReference type="EnsemblBacteria" id="AAN49841">
    <property type="protein sequence ID" value="AAN49841"/>
    <property type="gene ID" value="LA_2642"/>
</dbReference>
<evidence type="ECO:0000313" key="2">
    <source>
        <dbReference type="Proteomes" id="UP000001408"/>
    </source>
</evidence>
<proteinExistence type="predicted"/>
<dbReference type="HOGENOM" id="CLU_2862343_0_0_12"/>
<gene>
    <name evidence="1" type="ordered locus">LA_2642</name>
</gene>
<protein>
    <submittedName>
        <fullName evidence="1">Uncharacterized protein</fullName>
    </submittedName>
</protein>
<name>Q8F2X1_LEPIN</name>
<reference evidence="1 2" key="1">
    <citation type="journal article" date="2003" name="Nature">
        <title>Unique physiological and pathogenic features of Leptospira interrogans revealed by whole-genome sequencing.</title>
        <authorList>
            <person name="Ren S.X."/>
            <person name="Fu G."/>
            <person name="Jiang X.G."/>
            <person name="Zeng R."/>
            <person name="Miao Y.G."/>
            <person name="Xu H."/>
            <person name="Zhang Y.X."/>
            <person name="Xiong H."/>
            <person name="Lu G."/>
            <person name="Lu L.F."/>
            <person name="Jiang H.Q."/>
            <person name="Jia J."/>
            <person name="Tu Y.F."/>
            <person name="Jiang J.X."/>
            <person name="Gu W.Y."/>
            <person name="Zhang Y.Q."/>
            <person name="Cai Z."/>
            <person name="Sheng H.H."/>
            <person name="Yin H.F."/>
            <person name="Zhang Y."/>
            <person name="Zhu G.F."/>
            <person name="Wan M."/>
            <person name="Huang H.L."/>
            <person name="Qian Z."/>
            <person name="Wang S.Y."/>
            <person name="Ma W."/>
            <person name="Yao Z.J."/>
            <person name="Shen Y."/>
            <person name="Qiang B.Q."/>
            <person name="Xia Q.C."/>
            <person name="Guo X.K."/>
            <person name="Danchin A."/>
            <person name="Saint Girons I."/>
            <person name="Somerville R.L."/>
            <person name="Wen Y.M."/>
            <person name="Shi M.H."/>
            <person name="Chen Z."/>
            <person name="Xu J.G."/>
            <person name="Zhao G.P."/>
        </authorList>
    </citation>
    <scope>NUCLEOTIDE SEQUENCE [LARGE SCALE GENOMIC DNA]</scope>
    <source>
        <strain evidence="1 2">56601</strain>
    </source>
</reference>
<dbReference type="KEGG" id="lil:LA_2642"/>
<dbReference type="AlphaFoldDB" id="Q8F2X1"/>
<organism evidence="1 2">
    <name type="scientific">Leptospira interrogans serogroup Icterohaemorrhagiae serovar Lai (strain 56601)</name>
    <dbReference type="NCBI Taxonomy" id="189518"/>
    <lineage>
        <taxon>Bacteria</taxon>
        <taxon>Pseudomonadati</taxon>
        <taxon>Spirochaetota</taxon>
        <taxon>Spirochaetia</taxon>
        <taxon>Leptospirales</taxon>
        <taxon>Leptospiraceae</taxon>
        <taxon>Leptospira</taxon>
    </lineage>
</organism>
<dbReference type="Proteomes" id="UP000001408">
    <property type="component" value="Chromosome I"/>
</dbReference>
<dbReference type="RefSeq" id="WP_002074099.1">
    <property type="nucleotide sequence ID" value="NC_004342.2"/>
</dbReference>
<dbReference type="PaxDb" id="189518-LA_2642"/>
<accession>Q8F2X1</accession>
<sequence>MRKRLLYYDPYRTILSLKNSGRIEAKNSMKRLKLSKTLSKDRHLRVVAPELFIRPDFLFLNLHD</sequence>
<dbReference type="EMBL" id="AE010300">
    <property type="protein sequence ID" value="AAN49841.1"/>
    <property type="molecule type" value="Genomic_DNA"/>
</dbReference>
<dbReference type="PATRIC" id="fig|189518.3.peg.2623"/>